<evidence type="ECO:0000259" key="7">
    <source>
        <dbReference type="Pfam" id="PF01370"/>
    </source>
</evidence>
<dbReference type="OrthoDB" id="202470at2759"/>
<proteinExistence type="inferred from homology"/>
<evidence type="ECO:0000256" key="4">
    <source>
        <dbReference type="ARBA" id="ARBA00022857"/>
    </source>
</evidence>
<dbReference type="GO" id="GO:0016853">
    <property type="term" value="F:isomerase activity"/>
    <property type="evidence" value="ECO:0007669"/>
    <property type="project" value="UniProtKB-KW"/>
</dbReference>
<dbReference type="Pfam" id="PF01370">
    <property type="entry name" value="Epimerase"/>
    <property type="match status" value="1"/>
</dbReference>
<keyword evidence="4" id="KW-0521">NADP</keyword>
<sequence>MTRVILVTGGSGLVGKGIEAYVSTVNNPNDQWIFLRSKEGDLRSKDQTRAIFEKYKPTHVIHLAAKVGGLFSNMKYKVEFFRDNIDINDNILAMCKEFNVIKCVSCLSTCIFPDKTTYPIDETMVHNGPPHPSNEGYAYAKRMIDVLNRAYNEEYGCKFTSVIPTNIYGPHDNYHLSDGHVIPGLIHKTYLAMQNNQDLTIMGTGKPLRQFIYSLDLGRLFVWALDNYEELNPLILSVGEEDEISIADVATLITEAMEFKGKLIFDTSKADGQYKKTASNLKLKSLYPELKFTPIKEAIKASCQWFVENYETARK</sequence>
<evidence type="ECO:0000256" key="3">
    <source>
        <dbReference type="ARBA" id="ARBA00012371"/>
    </source>
</evidence>
<evidence type="ECO:0000313" key="9">
    <source>
        <dbReference type="Proteomes" id="UP000695562"/>
    </source>
</evidence>
<gene>
    <name evidence="8" type="ORF">CYY_007429</name>
</gene>
<keyword evidence="6" id="KW-0413">Isomerase</keyword>
<dbReference type="GO" id="GO:0042351">
    <property type="term" value="P:'de novo' GDP-L-fucose biosynthetic process"/>
    <property type="evidence" value="ECO:0007669"/>
    <property type="project" value="UniProtKB-UniPathway"/>
</dbReference>
<evidence type="ECO:0000256" key="5">
    <source>
        <dbReference type="ARBA" id="ARBA00023002"/>
    </source>
</evidence>
<dbReference type="UniPathway" id="UPA00128">
    <property type="reaction ID" value="UER00191"/>
</dbReference>
<dbReference type="CDD" id="cd05239">
    <property type="entry name" value="GDP_FS_SDR_e"/>
    <property type="match status" value="1"/>
</dbReference>
<keyword evidence="5" id="KW-0560">Oxidoreductase</keyword>
<feature type="domain" description="NAD-dependent epimerase/dehydratase" evidence="7">
    <location>
        <begin position="5"/>
        <end position="238"/>
    </location>
</feature>
<reference evidence="8" key="1">
    <citation type="submission" date="2020-01" db="EMBL/GenBank/DDBJ databases">
        <title>Development of genomics and gene disruption for Polysphondylium violaceum indicates a role for the polyketide synthase stlB in stalk morphogenesis.</title>
        <authorList>
            <person name="Narita B."/>
            <person name="Kawabe Y."/>
            <person name="Kin K."/>
            <person name="Saito T."/>
            <person name="Gibbs R."/>
            <person name="Kuspa A."/>
            <person name="Muzny D."/>
            <person name="Queller D."/>
            <person name="Richards S."/>
            <person name="Strassman J."/>
            <person name="Sucgang R."/>
            <person name="Worley K."/>
            <person name="Schaap P."/>
        </authorList>
    </citation>
    <scope>NUCLEOTIDE SEQUENCE</scope>
    <source>
        <strain evidence="8">QSvi11</strain>
    </source>
</reference>
<evidence type="ECO:0000313" key="8">
    <source>
        <dbReference type="EMBL" id="KAF2071247.1"/>
    </source>
</evidence>
<organism evidence="8 9">
    <name type="scientific">Polysphondylium violaceum</name>
    <dbReference type="NCBI Taxonomy" id="133409"/>
    <lineage>
        <taxon>Eukaryota</taxon>
        <taxon>Amoebozoa</taxon>
        <taxon>Evosea</taxon>
        <taxon>Eumycetozoa</taxon>
        <taxon>Dictyostelia</taxon>
        <taxon>Dictyosteliales</taxon>
        <taxon>Dictyosteliaceae</taxon>
        <taxon>Polysphondylium</taxon>
    </lineage>
</organism>
<dbReference type="InterPro" id="IPR036291">
    <property type="entry name" value="NAD(P)-bd_dom_sf"/>
</dbReference>
<accession>A0A8J4PNQ0</accession>
<dbReference type="AlphaFoldDB" id="A0A8J4PNQ0"/>
<dbReference type="PANTHER" id="PTHR43238">
    <property type="entry name" value="GDP-L-FUCOSE SYNTHASE"/>
    <property type="match status" value="1"/>
</dbReference>
<comment type="pathway">
    <text evidence="1">Nucleotide-sugar biosynthesis; GDP-L-fucose biosynthesis via de novo pathway; GDP-L-fucose from GDP-alpha-D-mannose: step 2/2.</text>
</comment>
<name>A0A8J4PNQ0_9MYCE</name>
<dbReference type="EMBL" id="AJWJ01000396">
    <property type="protein sequence ID" value="KAF2071247.1"/>
    <property type="molecule type" value="Genomic_DNA"/>
</dbReference>
<evidence type="ECO:0000256" key="2">
    <source>
        <dbReference type="ARBA" id="ARBA00005959"/>
    </source>
</evidence>
<dbReference type="Gene3D" id="3.90.25.10">
    <property type="entry name" value="UDP-galactose 4-epimerase, domain 1"/>
    <property type="match status" value="1"/>
</dbReference>
<dbReference type="Proteomes" id="UP000695562">
    <property type="component" value="Unassembled WGS sequence"/>
</dbReference>
<dbReference type="GO" id="GO:0050577">
    <property type="term" value="F:GDP-L-fucose synthase activity"/>
    <property type="evidence" value="ECO:0007669"/>
    <property type="project" value="UniProtKB-EC"/>
</dbReference>
<comment type="caution">
    <text evidence="8">The sequence shown here is derived from an EMBL/GenBank/DDBJ whole genome shotgun (WGS) entry which is preliminary data.</text>
</comment>
<evidence type="ECO:0000256" key="1">
    <source>
        <dbReference type="ARBA" id="ARBA00004883"/>
    </source>
</evidence>
<evidence type="ECO:0000256" key="6">
    <source>
        <dbReference type="ARBA" id="ARBA00023235"/>
    </source>
</evidence>
<protein>
    <recommendedName>
        <fullName evidence="3">GDP-L-fucose synthase</fullName>
        <ecNumber evidence="3">1.1.1.271</ecNumber>
    </recommendedName>
</protein>
<comment type="similarity">
    <text evidence="2">Belongs to the NAD(P)-dependent epimerase/dehydratase family. Fucose synthase subfamily.</text>
</comment>
<dbReference type="HAMAP" id="MF_00956">
    <property type="entry name" value="GDP_fucose_synth"/>
    <property type="match status" value="1"/>
</dbReference>
<dbReference type="EC" id="1.1.1.271" evidence="3"/>
<keyword evidence="9" id="KW-1185">Reference proteome</keyword>
<dbReference type="PANTHER" id="PTHR43238:SF1">
    <property type="entry name" value="GDP-L-FUCOSE SYNTHASE"/>
    <property type="match status" value="1"/>
</dbReference>
<dbReference type="SUPFAM" id="SSF51735">
    <property type="entry name" value="NAD(P)-binding Rossmann-fold domains"/>
    <property type="match status" value="1"/>
</dbReference>
<dbReference type="Gene3D" id="3.40.50.720">
    <property type="entry name" value="NAD(P)-binding Rossmann-like Domain"/>
    <property type="match status" value="1"/>
</dbReference>
<dbReference type="InterPro" id="IPR001509">
    <property type="entry name" value="Epimerase_deHydtase"/>
</dbReference>
<dbReference type="InterPro" id="IPR028614">
    <property type="entry name" value="GDP_fucose/colitose_synth"/>
</dbReference>